<dbReference type="AlphaFoldDB" id="A0A9D1PFQ6"/>
<reference evidence="1" key="2">
    <citation type="submission" date="2021-04" db="EMBL/GenBank/DDBJ databases">
        <authorList>
            <person name="Gilroy R."/>
        </authorList>
    </citation>
    <scope>NUCLEOTIDE SEQUENCE</scope>
    <source>
        <strain evidence="1">CHK195-9823</strain>
    </source>
</reference>
<protein>
    <submittedName>
        <fullName evidence="1">Uncharacterized protein</fullName>
    </submittedName>
</protein>
<evidence type="ECO:0000313" key="1">
    <source>
        <dbReference type="EMBL" id="HIV39729.1"/>
    </source>
</evidence>
<comment type="caution">
    <text evidence="1">The sequence shown here is derived from an EMBL/GenBank/DDBJ whole genome shotgun (WGS) entry which is preliminary data.</text>
</comment>
<name>A0A9D1PFQ6_9FIRM</name>
<proteinExistence type="predicted"/>
<evidence type="ECO:0000313" key="2">
    <source>
        <dbReference type="Proteomes" id="UP000886814"/>
    </source>
</evidence>
<organism evidence="1 2">
    <name type="scientific">Candidatus Blautia stercorigallinarum</name>
    <dbReference type="NCBI Taxonomy" id="2838501"/>
    <lineage>
        <taxon>Bacteria</taxon>
        <taxon>Bacillati</taxon>
        <taxon>Bacillota</taxon>
        <taxon>Clostridia</taxon>
        <taxon>Lachnospirales</taxon>
        <taxon>Lachnospiraceae</taxon>
        <taxon>Blautia</taxon>
    </lineage>
</organism>
<gene>
    <name evidence="1" type="ORF">H9747_12170</name>
</gene>
<sequence length="160" mass="18738">MSKIRYNNQSAHIAIYEMVLQEKITEVCRKICFDDSQISWVIFDAESFYSSKIASSVLVGTRGRDYGFFVPNTHEIWISTKAIQMAQPKSTSLLKKSVLPNTVKQESDFLADVLLDEITHFQTGANHGEAKYDRKLRENYERYYYTYLRQSNLKYVVRRL</sequence>
<reference evidence="1" key="1">
    <citation type="journal article" date="2021" name="PeerJ">
        <title>Extensive microbial diversity within the chicken gut microbiome revealed by metagenomics and culture.</title>
        <authorList>
            <person name="Gilroy R."/>
            <person name="Ravi A."/>
            <person name="Getino M."/>
            <person name="Pursley I."/>
            <person name="Horton D.L."/>
            <person name="Alikhan N.F."/>
            <person name="Baker D."/>
            <person name="Gharbi K."/>
            <person name="Hall N."/>
            <person name="Watson M."/>
            <person name="Adriaenssens E.M."/>
            <person name="Foster-Nyarko E."/>
            <person name="Jarju S."/>
            <person name="Secka A."/>
            <person name="Antonio M."/>
            <person name="Oren A."/>
            <person name="Chaudhuri R.R."/>
            <person name="La Ragione R."/>
            <person name="Hildebrand F."/>
            <person name="Pallen M.J."/>
        </authorList>
    </citation>
    <scope>NUCLEOTIDE SEQUENCE</scope>
    <source>
        <strain evidence="1">CHK195-9823</strain>
    </source>
</reference>
<dbReference type="Proteomes" id="UP000886814">
    <property type="component" value="Unassembled WGS sequence"/>
</dbReference>
<accession>A0A9D1PFQ6</accession>
<dbReference type="EMBL" id="DXIQ01000083">
    <property type="protein sequence ID" value="HIV39729.1"/>
    <property type="molecule type" value="Genomic_DNA"/>
</dbReference>